<dbReference type="Pfam" id="PF18933">
    <property type="entry name" value="PsbP_2"/>
    <property type="match status" value="1"/>
</dbReference>
<name>A0A1F5G990_9BACT</name>
<dbReference type="Proteomes" id="UP000178577">
    <property type="component" value="Unassembled WGS sequence"/>
</dbReference>
<sequence length="192" mass="21269">MKKIIVFLILIALAILLAITIGISQKPKSINQNGWQTFTSKELGFSITYPKEWIPHEETSNVSFEAKKNKGDPFAPYVRITKNLSGPDFDAVSAFNKIYDAKPNTKIENPNQGDIVIDATVTKVENLQVDGAKAAKILEESNIPGPFYAQRIYILKDNIVWVISSVAPTSEELDANSNSFSKALSSFKFLTN</sequence>
<proteinExistence type="predicted"/>
<evidence type="ECO:0008006" key="3">
    <source>
        <dbReference type="Google" id="ProtNLM"/>
    </source>
</evidence>
<accession>A0A1F5G990</accession>
<dbReference type="AlphaFoldDB" id="A0A1F5G990"/>
<reference evidence="1 2" key="1">
    <citation type="journal article" date="2016" name="Nat. Commun.">
        <title>Thousands of microbial genomes shed light on interconnected biogeochemical processes in an aquifer system.</title>
        <authorList>
            <person name="Anantharaman K."/>
            <person name="Brown C.T."/>
            <person name="Hug L.A."/>
            <person name="Sharon I."/>
            <person name="Castelle C.J."/>
            <person name="Probst A.J."/>
            <person name="Thomas B.C."/>
            <person name="Singh A."/>
            <person name="Wilkins M.J."/>
            <person name="Karaoz U."/>
            <person name="Brodie E.L."/>
            <person name="Williams K.H."/>
            <person name="Hubbard S.S."/>
            <person name="Banfield J.F."/>
        </authorList>
    </citation>
    <scope>NUCLEOTIDE SEQUENCE [LARGE SCALE GENOMIC DNA]</scope>
</reference>
<evidence type="ECO:0000313" key="1">
    <source>
        <dbReference type="EMBL" id="OGD88432.1"/>
    </source>
</evidence>
<organism evidence="1 2">
    <name type="scientific">Candidatus Curtissbacteria bacterium RIFCSPHIGHO2_01_FULL_40_12</name>
    <dbReference type="NCBI Taxonomy" id="1797710"/>
    <lineage>
        <taxon>Bacteria</taxon>
        <taxon>Candidatus Curtissiibacteriota</taxon>
    </lineage>
</organism>
<dbReference type="EMBL" id="MFAY01000039">
    <property type="protein sequence ID" value="OGD88432.1"/>
    <property type="molecule type" value="Genomic_DNA"/>
</dbReference>
<comment type="caution">
    <text evidence="1">The sequence shown here is derived from an EMBL/GenBank/DDBJ whole genome shotgun (WGS) entry which is preliminary data.</text>
</comment>
<evidence type="ECO:0000313" key="2">
    <source>
        <dbReference type="Proteomes" id="UP000178577"/>
    </source>
</evidence>
<gene>
    <name evidence="1" type="ORF">A2693_00420</name>
</gene>
<protein>
    <recommendedName>
        <fullName evidence="3">PsbP C-terminal domain-containing protein</fullName>
    </recommendedName>
</protein>